<evidence type="ECO:0000256" key="2">
    <source>
        <dbReference type="ARBA" id="ARBA00009077"/>
    </source>
</evidence>
<gene>
    <name evidence="7" type="ORF">POL68_19685</name>
</gene>
<sequence length="402" mass="43532">MTHKAHRAAQAGLFPVGNVEIPVLPTIHATTVLFPDTRALAPLDRDSLSRSGGSPYDNFYYGGVGTPTTEAFSRTVAGLEGGTHAVLAPSGQSALVATLSALLKQGDHVLIVDTVTYTTRWYIDQCLAPSGVTVTYYPPEVTDIGPYLRPNTRVVFMESPGSLTFEVQDVPAICRTARHHKAVTVLDNTWAASHCFEPFSHGADISVLSLTKYHAAPAGVSLGAVVTRDEGLHGTIKNQAALLGLHVCPEACSRAALALATLELRLRHQEKTVRHVLEGLAGHPALHALFHPSLPDALGHEQWRRDFTGTNSLLSLSFQGLDRATVLARVDRFRVIRIGYGWGGNLSLVTVFEANEWRTVSRTQARGTCLRIYLGLEEPAELLADLRQALEGPTRDAPRTHP</sequence>
<keyword evidence="7" id="KW-0808">Transferase</keyword>
<keyword evidence="4" id="KW-0456">Lyase</keyword>
<keyword evidence="8" id="KW-1185">Reference proteome</keyword>
<dbReference type="PANTHER" id="PTHR43500:SF1">
    <property type="entry name" value="CYSTATHIONINE BETA-LYASE-RELATED"/>
    <property type="match status" value="1"/>
</dbReference>
<dbReference type="Gene3D" id="3.90.1150.10">
    <property type="entry name" value="Aspartate Aminotransferase, domain 1"/>
    <property type="match status" value="1"/>
</dbReference>
<dbReference type="Pfam" id="PF01053">
    <property type="entry name" value="Cys_Met_Meta_PP"/>
    <property type="match status" value="1"/>
</dbReference>
<dbReference type="Gene3D" id="3.40.640.10">
    <property type="entry name" value="Type I PLP-dependent aspartate aminotransferase-like (Major domain)"/>
    <property type="match status" value="1"/>
</dbReference>
<dbReference type="InterPro" id="IPR015422">
    <property type="entry name" value="PyrdxlP-dep_Trfase_small"/>
</dbReference>
<evidence type="ECO:0000256" key="3">
    <source>
        <dbReference type="ARBA" id="ARBA00022898"/>
    </source>
</evidence>
<proteinExistence type="inferred from homology"/>
<dbReference type="Proteomes" id="UP001221838">
    <property type="component" value="Unassembled WGS sequence"/>
</dbReference>
<evidence type="ECO:0000256" key="4">
    <source>
        <dbReference type="ARBA" id="ARBA00023239"/>
    </source>
</evidence>
<comment type="cofactor">
    <cofactor evidence="1 6">
        <name>pyridoxal 5'-phosphate</name>
        <dbReference type="ChEBI" id="CHEBI:597326"/>
    </cofactor>
</comment>
<evidence type="ECO:0000256" key="6">
    <source>
        <dbReference type="RuleBase" id="RU362118"/>
    </source>
</evidence>
<reference evidence="7 8" key="1">
    <citation type="submission" date="2022-11" db="EMBL/GenBank/DDBJ databases">
        <title>Minimal conservation of predation-associated metabolite biosynthetic gene clusters underscores biosynthetic potential of Myxococcota including descriptions for ten novel species: Archangium lansinium sp. nov., Myxococcus landrumus sp. nov., Nannocystis bai.</title>
        <authorList>
            <person name="Ahearne A."/>
            <person name="Stevens C."/>
            <person name="Dowd S."/>
        </authorList>
    </citation>
    <scope>NUCLEOTIDE SEQUENCE [LARGE SCALE GENOMIC DNA]</scope>
    <source>
        <strain evidence="7 8">NCWAL01</strain>
    </source>
</reference>
<organism evidence="7 8">
    <name type="scientific">Stigmatella ashevillensis</name>
    <dbReference type="NCBI Taxonomy" id="2995309"/>
    <lineage>
        <taxon>Bacteria</taxon>
        <taxon>Pseudomonadati</taxon>
        <taxon>Myxococcota</taxon>
        <taxon>Myxococcia</taxon>
        <taxon>Myxococcales</taxon>
        <taxon>Cystobacterineae</taxon>
        <taxon>Archangiaceae</taxon>
        <taxon>Stigmatella</taxon>
    </lineage>
</organism>
<keyword evidence="3 6" id="KW-0663">Pyridoxal phosphate</keyword>
<dbReference type="InterPro" id="IPR015424">
    <property type="entry name" value="PyrdxlP-dep_Trfase"/>
</dbReference>
<dbReference type="InterPro" id="IPR000277">
    <property type="entry name" value="Cys/Met-Metab_PyrdxlP-dep_enz"/>
</dbReference>
<keyword evidence="7" id="KW-0032">Aminotransferase</keyword>
<comment type="catalytic activity">
    <reaction evidence="5">
        <text>L,L-cystathionine + H2O = L-homocysteine + pyruvate + NH4(+)</text>
        <dbReference type="Rhea" id="RHEA:13965"/>
        <dbReference type="ChEBI" id="CHEBI:15361"/>
        <dbReference type="ChEBI" id="CHEBI:15377"/>
        <dbReference type="ChEBI" id="CHEBI:28938"/>
        <dbReference type="ChEBI" id="CHEBI:58161"/>
        <dbReference type="ChEBI" id="CHEBI:58199"/>
    </reaction>
</comment>
<dbReference type="PIRSF" id="PIRSF001434">
    <property type="entry name" value="CGS"/>
    <property type="match status" value="1"/>
</dbReference>
<dbReference type="GO" id="GO:0008483">
    <property type="term" value="F:transaminase activity"/>
    <property type="evidence" value="ECO:0007669"/>
    <property type="project" value="UniProtKB-KW"/>
</dbReference>
<dbReference type="PANTHER" id="PTHR43500">
    <property type="entry name" value="CYSTATHIONINE BETA-LYASE-RELATED"/>
    <property type="match status" value="1"/>
</dbReference>
<dbReference type="RefSeq" id="WP_272140404.1">
    <property type="nucleotide sequence ID" value="NZ_JAQNDM010000002.1"/>
</dbReference>
<dbReference type="EMBL" id="JAQNDM010000002">
    <property type="protein sequence ID" value="MDC0710708.1"/>
    <property type="molecule type" value="Genomic_DNA"/>
</dbReference>
<dbReference type="SUPFAM" id="SSF53383">
    <property type="entry name" value="PLP-dependent transferases"/>
    <property type="match status" value="1"/>
</dbReference>
<dbReference type="InterPro" id="IPR015421">
    <property type="entry name" value="PyrdxlP-dep_Trfase_major"/>
</dbReference>
<evidence type="ECO:0000256" key="1">
    <source>
        <dbReference type="ARBA" id="ARBA00001933"/>
    </source>
</evidence>
<name>A0ABT5DAN3_9BACT</name>
<dbReference type="InterPro" id="IPR006233">
    <property type="entry name" value="Cys_b_lyase_bac"/>
</dbReference>
<comment type="similarity">
    <text evidence="2 6">Belongs to the trans-sulfuration enzymes family.</text>
</comment>
<evidence type="ECO:0000313" key="8">
    <source>
        <dbReference type="Proteomes" id="UP001221838"/>
    </source>
</evidence>
<evidence type="ECO:0000313" key="7">
    <source>
        <dbReference type="EMBL" id="MDC0710708.1"/>
    </source>
</evidence>
<comment type="caution">
    <text evidence="7">The sequence shown here is derived from an EMBL/GenBank/DDBJ whole genome shotgun (WGS) entry which is preliminary data.</text>
</comment>
<accession>A0ABT5DAN3</accession>
<protein>
    <submittedName>
        <fullName evidence="7">Aminotransferase class V-fold PLP-dependent enzyme</fullName>
    </submittedName>
</protein>
<evidence type="ECO:0000256" key="5">
    <source>
        <dbReference type="ARBA" id="ARBA00047517"/>
    </source>
</evidence>